<feature type="transmembrane region" description="Helical" evidence="12">
    <location>
        <begin position="352"/>
        <end position="374"/>
    </location>
</feature>
<dbReference type="GO" id="GO:0009055">
    <property type="term" value="F:electron transfer activity"/>
    <property type="evidence" value="ECO:0007669"/>
    <property type="project" value="InterPro"/>
</dbReference>
<evidence type="ECO:0000256" key="9">
    <source>
        <dbReference type="ARBA" id="ARBA00022989"/>
    </source>
</evidence>
<evidence type="ECO:0000256" key="6">
    <source>
        <dbReference type="ARBA" id="ARBA00022692"/>
    </source>
</evidence>
<dbReference type="GO" id="GO:0070069">
    <property type="term" value="C:cytochrome complex"/>
    <property type="evidence" value="ECO:0007669"/>
    <property type="project" value="InterPro"/>
</dbReference>
<name>A0A0W8FQC4_9ZZZZ</name>
<feature type="transmembrane region" description="Helical" evidence="12">
    <location>
        <begin position="321"/>
        <end position="343"/>
    </location>
</feature>
<evidence type="ECO:0000256" key="11">
    <source>
        <dbReference type="ARBA" id="ARBA00023136"/>
    </source>
</evidence>
<dbReference type="GO" id="GO:0016682">
    <property type="term" value="F:oxidoreductase activity, acting on diphenols and related substances as donors, oxygen as acceptor"/>
    <property type="evidence" value="ECO:0007669"/>
    <property type="project" value="TreeGrafter"/>
</dbReference>
<evidence type="ECO:0000256" key="7">
    <source>
        <dbReference type="ARBA" id="ARBA00022723"/>
    </source>
</evidence>
<dbReference type="GO" id="GO:0020037">
    <property type="term" value="F:heme binding"/>
    <property type="evidence" value="ECO:0007669"/>
    <property type="project" value="TreeGrafter"/>
</dbReference>
<sequence length="435" mass="48307">MDALLLARIQFAFTVGFHFLFPAMTLGTALIILISETLYLIKKDETYKKITDFMVKLLGLIFVIGVATGIVMEFSFGTNWSGYSRAVGDIFGPILAAEGVIAFFLESVFLGVLLFGRNKVSPRVYWFSAFLVFIGGHLSAFWIVVANSWMQTPAGYTINEAGKIVLGNFSDAVFNPSTIVRYVHTILASWVTSAVMLAGVAGYYVRKGLHGETAKMMLKIGIIFFALTPLLQLGAGHAHAIKVIDMQPEKAAAMEGHFNTMKGAPIYAVGYVDEQNQKTYGIYIPKGLSFLYNFDWNSEIKGLNDFPKEDWPPVNFVFQNYHIMVAAGMLMIALGLLGAYLLLRGKLYENRFYLFILPFLIPLPHIAHETGWIAAEVGRQPWIIYKLMKTSDAASVVVSAGQITFSLIMFFLIYLLLAAMFVKIFLKIVQKGPAA</sequence>
<evidence type="ECO:0000256" key="12">
    <source>
        <dbReference type="SAM" id="Phobius"/>
    </source>
</evidence>
<feature type="transmembrane region" description="Helical" evidence="12">
    <location>
        <begin position="182"/>
        <end position="205"/>
    </location>
</feature>
<dbReference type="PIRSF" id="PIRSF006446">
    <property type="entry name" value="Cyt_quinol_oxidase_1"/>
    <property type="match status" value="1"/>
</dbReference>
<gene>
    <name evidence="13" type="ORF">ASZ90_007233</name>
</gene>
<keyword evidence="11 12" id="KW-0472">Membrane</keyword>
<dbReference type="AlphaFoldDB" id="A0A0W8FQC4"/>
<keyword evidence="2" id="KW-0813">Transport</keyword>
<feature type="transmembrane region" description="Helical" evidence="12">
    <location>
        <begin position="53"/>
        <end position="74"/>
    </location>
</feature>
<keyword evidence="7" id="KW-0479">Metal-binding</keyword>
<feature type="transmembrane region" description="Helical" evidence="12">
    <location>
        <begin position="217"/>
        <end position="235"/>
    </location>
</feature>
<keyword evidence="3" id="KW-1003">Cell membrane</keyword>
<reference evidence="13" key="1">
    <citation type="journal article" date="2015" name="Proc. Natl. Acad. Sci. U.S.A.">
        <title>Networks of energetic and metabolic interactions define dynamics in microbial communities.</title>
        <authorList>
            <person name="Embree M."/>
            <person name="Liu J.K."/>
            <person name="Al-Bassam M.M."/>
            <person name="Zengler K."/>
        </authorList>
    </citation>
    <scope>NUCLEOTIDE SEQUENCE</scope>
</reference>
<keyword evidence="9 12" id="KW-1133">Transmembrane helix</keyword>
<comment type="caution">
    <text evidence="13">The sequence shown here is derived from an EMBL/GenBank/DDBJ whole genome shotgun (WGS) entry which is preliminary data.</text>
</comment>
<feature type="transmembrane region" description="Helical" evidence="12">
    <location>
        <begin position="94"/>
        <end position="115"/>
    </location>
</feature>
<feature type="transmembrane region" description="Helical" evidence="12">
    <location>
        <begin position="20"/>
        <end position="41"/>
    </location>
</feature>
<protein>
    <submittedName>
        <fullName evidence="13">Cytochrome d ubiquinol oxidase subunit i</fullName>
    </submittedName>
</protein>
<accession>A0A0W8FQC4</accession>
<feature type="transmembrane region" description="Helical" evidence="12">
    <location>
        <begin position="394"/>
        <end position="422"/>
    </location>
</feature>
<evidence type="ECO:0000256" key="2">
    <source>
        <dbReference type="ARBA" id="ARBA00022448"/>
    </source>
</evidence>
<feature type="transmembrane region" description="Helical" evidence="12">
    <location>
        <begin position="124"/>
        <end position="145"/>
    </location>
</feature>
<dbReference type="InterPro" id="IPR002585">
    <property type="entry name" value="Cyt-d_ubiquinol_oxidase_su_1"/>
</dbReference>
<evidence type="ECO:0000256" key="3">
    <source>
        <dbReference type="ARBA" id="ARBA00022475"/>
    </source>
</evidence>
<keyword evidence="10" id="KW-0408">Iron</keyword>
<keyword evidence="6 12" id="KW-0812">Transmembrane</keyword>
<dbReference type="Pfam" id="PF01654">
    <property type="entry name" value="Cyt_bd_oxida_I"/>
    <property type="match status" value="1"/>
</dbReference>
<dbReference type="PANTHER" id="PTHR30365:SF0">
    <property type="entry name" value="CYTOCHROME BD-I UBIQUINOL OXIDASE SUBUNIT 1"/>
    <property type="match status" value="1"/>
</dbReference>
<evidence type="ECO:0000256" key="1">
    <source>
        <dbReference type="ARBA" id="ARBA00004429"/>
    </source>
</evidence>
<evidence type="ECO:0000256" key="4">
    <source>
        <dbReference type="ARBA" id="ARBA00022519"/>
    </source>
</evidence>
<dbReference type="EMBL" id="LNQE01000928">
    <property type="protein sequence ID" value="KUG22980.1"/>
    <property type="molecule type" value="Genomic_DNA"/>
</dbReference>
<keyword evidence="5" id="KW-0349">Heme</keyword>
<proteinExistence type="predicted"/>
<evidence type="ECO:0000256" key="10">
    <source>
        <dbReference type="ARBA" id="ARBA00023004"/>
    </source>
</evidence>
<dbReference type="GO" id="GO:0046872">
    <property type="term" value="F:metal ion binding"/>
    <property type="evidence" value="ECO:0007669"/>
    <property type="project" value="UniProtKB-KW"/>
</dbReference>
<dbReference type="GO" id="GO:0005886">
    <property type="term" value="C:plasma membrane"/>
    <property type="evidence" value="ECO:0007669"/>
    <property type="project" value="UniProtKB-SubCell"/>
</dbReference>
<comment type="subcellular location">
    <subcellularLocation>
        <location evidence="1">Cell inner membrane</location>
        <topology evidence="1">Multi-pass membrane protein</topology>
    </subcellularLocation>
</comment>
<dbReference type="PANTHER" id="PTHR30365">
    <property type="entry name" value="CYTOCHROME D UBIQUINOL OXIDASE"/>
    <property type="match status" value="1"/>
</dbReference>
<evidence type="ECO:0000313" key="13">
    <source>
        <dbReference type="EMBL" id="KUG22980.1"/>
    </source>
</evidence>
<evidence type="ECO:0000256" key="5">
    <source>
        <dbReference type="ARBA" id="ARBA00022617"/>
    </source>
</evidence>
<dbReference type="GO" id="GO:0019646">
    <property type="term" value="P:aerobic electron transport chain"/>
    <property type="evidence" value="ECO:0007669"/>
    <property type="project" value="InterPro"/>
</dbReference>
<keyword evidence="8" id="KW-0249">Electron transport</keyword>
<organism evidence="13">
    <name type="scientific">hydrocarbon metagenome</name>
    <dbReference type="NCBI Taxonomy" id="938273"/>
    <lineage>
        <taxon>unclassified sequences</taxon>
        <taxon>metagenomes</taxon>
        <taxon>ecological metagenomes</taxon>
    </lineage>
</organism>
<keyword evidence="4" id="KW-0997">Cell inner membrane</keyword>
<evidence type="ECO:0000256" key="8">
    <source>
        <dbReference type="ARBA" id="ARBA00022982"/>
    </source>
</evidence>